<evidence type="ECO:0000256" key="3">
    <source>
        <dbReference type="ARBA" id="ARBA00022475"/>
    </source>
</evidence>
<evidence type="ECO:0000313" key="9">
    <source>
        <dbReference type="EMBL" id="KGM35836.1"/>
    </source>
</evidence>
<feature type="transmembrane region" description="Helical" evidence="7">
    <location>
        <begin position="177"/>
        <end position="199"/>
    </location>
</feature>
<dbReference type="Pfam" id="PF00528">
    <property type="entry name" value="BPD_transp_1"/>
    <property type="match status" value="1"/>
</dbReference>
<name>A0A0A0DAX9_9PROT</name>
<dbReference type="AlphaFoldDB" id="A0A0A0DAX9"/>
<comment type="subcellular location">
    <subcellularLocation>
        <location evidence="1 7">Cell membrane</location>
        <topology evidence="1 7">Multi-pass membrane protein</topology>
    </subcellularLocation>
</comment>
<dbReference type="InterPro" id="IPR000515">
    <property type="entry name" value="MetI-like"/>
</dbReference>
<keyword evidence="5 7" id="KW-1133">Transmembrane helix</keyword>
<dbReference type="RefSeq" id="WP_034831287.1">
    <property type="nucleotide sequence ID" value="NZ_JANX01000009.1"/>
</dbReference>
<keyword evidence="3" id="KW-1003">Cell membrane</keyword>
<dbReference type="SUPFAM" id="SSF161098">
    <property type="entry name" value="MetI-like"/>
    <property type="match status" value="1"/>
</dbReference>
<dbReference type="GO" id="GO:0055085">
    <property type="term" value="P:transmembrane transport"/>
    <property type="evidence" value="ECO:0007669"/>
    <property type="project" value="InterPro"/>
</dbReference>
<dbReference type="Gene3D" id="1.10.3720.10">
    <property type="entry name" value="MetI-like"/>
    <property type="match status" value="1"/>
</dbReference>
<keyword evidence="2 7" id="KW-0813">Transport</keyword>
<accession>A0A0A0DAX9</accession>
<evidence type="ECO:0000313" key="10">
    <source>
        <dbReference type="Proteomes" id="UP000029995"/>
    </source>
</evidence>
<gene>
    <name evidence="9" type="ORF">P409_02010</name>
</gene>
<evidence type="ECO:0000256" key="6">
    <source>
        <dbReference type="ARBA" id="ARBA00023136"/>
    </source>
</evidence>
<dbReference type="CDD" id="cd06261">
    <property type="entry name" value="TM_PBP2"/>
    <property type="match status" value="1"/>
</dbReference>
<dbReference type="PANTHER" id="PTHR30151">
    <property type="entry name" value="ALKANE SULFONATE ABC TRANSPORTER-RELATED, MEMBRANE SUBUNIT"/>
    <property type="match status" value="1"/>
</dbReference>
<dbReference type="PROSITE" id="PS50928">
    <property type="entry name" value="ABC_TM1"/>
    <property type="match status" value="1"/>
</dbReference>
<evidence type="ECO:0000259" key="8">
    <source>
        <dbReference type="PROSITE" id="PS50928"/>
    </source>
</evidence>
<comment type="caution">
    <text evidence="9">The sequence shown here is derived from an EMBL/GenBank/DDBJ whole genome shotgun (WGS) entry which is preliminary data.</text>
</comment>
<feature type="transmembrane region" description="Helical" evidence="7">
    <location>
        <begin position="219"/>
        <end position="242"/>
    </location>
</feature>
<dbReference type="InterPro" id="IPR035906">
    <property type="entry name" value="MetI-like_sf"/>
</dbReference>
<evidence type="ECO:0000256" key="5">
    <source>
        <dbReference type="ARBA" id="ARBA00022989"/>
    </source>
</evidence>
<dbReference type="OrthoDB" id="8138334at2"/>
<feature type="transmembrane region" description="Helical" evidence="7">
    <location>
        <begin position="12"/>
        <end position="30"/>
    </location>
</feature>
<evidence type="ECO:0000256" key="2">
    <source>
        <dbReference type="ARBA" id="ARBA00022448"/>
    </source>
</evidence>
<dbReference type="GO" id="GO:0005886">
    <property type="term" value="C:plasma membrane"/>
    <property type="evidence" value="ECO:0007669"/>
    <property type="project" value="UniProtKB-SubCell"/>
</dbReference>
<evidence type="ECO:0000256" key="4">
    <source>
        <dbReference type="ARBA" id="ARBA00022692"/>
    </source>
</evidence>
<reference evidence="9 10" key="1">
    <citation type="submission" date="2014-01" db="EMBL/GenBank/DDBJ databases">
        <title>Genome sequence determination for a cystic fibrosis isolate, Inquilinus limosus.</title>
        <authorList>
            <person name="Pino M."/>
            <person name="Di Conza J."/>
            <person name="Gutkind G."/>
        </authorList>
    </citation>
    <scope>NUCLEOTIDE SEQUENCE [LARGE SCALE GENOMIC DNA]</scope>
    <source>
        <strain evidence="9 10">MP06</strain>
    </source>
</reference>
<sequence>MTASSLRSSRNGAVLILVLLAIWQGLYWMVGDVALRSPLQTVMFTATLLGSDMFWPHLAETATAFGVALALSVAGGLAIGFILGINRFANDVFEPMLVTAYSIPKITLYPILLLMFGLGISAKIAFGTIHGIIPVALFTISAVRNIRPVLVKSGRVMGLRTFEMVTRVLLPAAMPEIFAGLRIGFSLTLIGTLLGEMFASQRGLGFLLMNAIGLHNIDVIMALTFLLTLFAGAASILLLHLNRKLQGPVWSR</sequence>
<keyword evidence="4 7" id="KW-0812">Transmembrane</keyword>
<feature type="transmembrane region" description="Helical" evidence="7">
    <location>
        <begin position="106"/>
        <end position="126"/>
    </location>
</feature>
<dbReference type="Proteomes" id="UP000029995">
    <property type="component" value="Unassembled WGS sequence"/>
</dbReference>
<proteinExistence type="inferred from homology"/>
<dbReference type="EMBL" id="JANX01000009">
    <property type="protein sequence ID" value="KGM35836.1"/>
    <property type="molecule type" value="Genomic_DNA"/>
</dbReference>
<feature type="transmembrane region" description="Helical" evidence="7">
    <location>
        <begin position="62"/>
        <end position="85"/>
    </location>
</feature>
<dbReference type="PANTHER" id="PTHR30151:SF38">
    <property type="entry name" value="ALIPHATIC SULFONATES TRANSPORT PERMEASE PROTEIN SSUC-RELATED"/>
    <property type="match status" value="1"/>
</dbReference>
<organism evidence="9 10">
    <name type="scientific">Inquilinus limosus MP06</name>
    <dbReference type="NCBI Taxonomy" id="1398085"/>
    <lineage>
        <taxon>Bacteria</taxon>
        <taxon>Pseudomonadati</taxon>
        <taxon>Pseudomonadota</taxon>
        <taxon>Alphaproteobacteria</taxon>
        <taxon>Rhodospirillales</taxon>
        <taxon>Rhodospirillaceae</taxon>
        <taxon>Inquilinus</taxon>
    </lineage>
</organism>
<comment type="similarity">
    <text evidence="7">Belongs to the binding-protein-dependent transport system permease family.</text>
</comment>
<feature type="domain" description="ABC transmembrane type-1" evidence="8">
    <location>
        <begin position="58"/>
        <end position="238"/>
    </location>
</feature>
<protein>
    <submittedName>
        <fullName evidence="9">Nitrate ABC transporter permease</fullName>
    </submittedName>
</protein>
<keyword evidence="6 7" id="KW-0472">Membrane</keyword>
<feature type="transmembrane region" description="Helical" evidence="7">
    <location>
        <begin position="132"/>
        <end position="150"/>
    </location>
</feature>
<evidence type="ECO:0000256" key="1">
    <source>
        <dbReference type="ARBA" id="ARBA00004651"/>
    </source>
</evidence>
<evidence type="ECO:0000256" key="7">
    <source>
        <dbReference type="RuleBase" id="RU363032"/>
    </source>
</evidence>